<dbReference type="Pfam" id="PF12552">
    <property type="entry name" value="DUF3741"/>
    <property type="match status" value="1"/>
</dbReference>
<sequence length="832" mass="93182">MDTKMSQGMDMKRKSHGVIARLMGLDNTLPANSLIEPTESYVKDGGSSHNYFEERGIRDHRLRQFGYDERFVTGEVHRDGHKNNVLVNAYEGKERPSSRTNCFNDQVLPKGRPNISEHQKIMTLVPDKLMEAKILKRHEKVCESKEFDDVLESLSYNRDLFFKFLKDPNCFFSKHLKELHLIPPPRQAKQITLLKPSNVVETNSEDQLKQYKYDRVWEMQNTLWRSDAVQHPKTEKLSQPTRIVILKPSQKKHYDSKAQATPFTSLQEPKERESCHSGLRPGIYMDSRDVAREFTLKMHEYLSRHCSDESLSPSSWHYTSNLHGTPCSNSSLSGASHSSESSVLREAKKRLSERCALVAANGIHPEQLQERRSSTLGEMLAVRELKSEDVNDIGPSESRTCSSEENFRMLAACLSILRTKSEKEESNANLSKSKFVPTSLSFGDIGLNRDDSESLKDYSVTSEGITKPRRGKTSFKGRVSSLFFLKNKEAVTEKCASSLLASSYDVLPTTQTSIVSKNLDDSALVHSSVSRESSTGNFAVASDRISSHHVLHDKEDEILILTEQVTSFDVDPAPSSVISEKLAQNQDHPSPTSILDVPFKDDLSNSANNSSKIANTDNPQALSRSIPIKSISRTLSWNGSCSETSSTNPLKLAKACRMAEDHGTEDLLFVQNLLSASGLYKNRLSTIFNGWHSPDSPCDPKLLDKLLNEKEGAAKSRERRSDQMLLFDRVNLLVLEIGRAAEMGVVRCAMAHKILLDGAPLASQVELLLRRIRGEVSCGAVGSKNGSHVVDRLLCREVAGREWSEFLQLEVLAISEEIGLQVLNCLFEEVLI</sequence>
<evidence type="ECO:0000313" key="4">
    <source>
        <dbReference type="EMBL" id="KAG0449583.1"/>
    </source>
</evidence>
<dbReference type="EMBL" id="JADCNM010000174">
    <property type="protein sequence ID" value="KAG0449583.1"/>
    <property type="molecule type" value="Genomic_DNA"/>
</dbReference>
<evidence type="ECO:0000259" key="3">
    <source>
        <dbReference type="Pfam" id="PF14309"/>
    </source>
</evidence>
<dbReference type="InterPro" id="IPR022212">
    <property type="entry name" value="DUF3741"/>
</dbReference>
<dbReference type="InterPro" id="IPR025486">
    <property type="entry name" value="DUF4378"/>
</dbReference>
<feature type="domain" description="DUF3741" evidence="2">
    <location>
        <begin position="128"/>
        <end position="169"/>
    </location>
</feature>
<feature type="compositionally biased region" description="Polar residues" evidence="1">
    <location>
        <begin position="258"/>
        <end position="267"/>
    </location>
</feature>
<evidence type="ECO:0000256" key="1">
    <source>
        <dbReference type="SAM" id="MobiDB-lite"/>
    </source>
</evidence>
<dbReference type="OrthoDB" id="1932693at2759"/>
<organism evidence="4 5">
    <name type="scientific">Vanilla planifolia</name>
    <name type="common">Vanilla</name>
    <dbReference type="NCBI Taxonomy" id="51239"/>
    <lineage>
        <taxon>Eukaryota</taxon>
        <taxon>Viridiplantae</taxon>
        <taxon>Streptophyta</taxon>
        <taxon>Embryophyta</taxon>
        <taxon>Tracheophyta</taxon>
        <taxon>Spermatophyta</taxon>
        <taxon>Magnoliopsida</taxon>
        <taxon>Liliopsida</taxon>
        <taxon>Asparagales</taxon>
        <taxon>Orchidaceae</taxon>
        <taxon>Vanilloideae</taxon>
        <taxon>Vanilleae</taxon>
        <taxon>Vanilla</taxon>
    </lineage>
</organism>
<reference evidence="4 5" key="1">
    <citation type="journal article" date="2020" name="Nat. Food">
        <title>A phased Vanilla planifolia genome enables genetic improvement of flavour and production.</title>
        <authorList>
            <person name="Hasing T."/>
            <person name="Tang H."/>
            <person name="Brym M."/>
            <person name="Khazi F."/>
            <person name="Huang T."/>
            <person name="Chambers A.H."/>
        </authorList>
    </citation>
    <scope>NUCLEOTIDE SEQUENCE [LARGE SCALE GENOMIC DNA]</scope>
    <source>
        <tissue evidence="4">Leaf</tissue>
    </source>
</reference>
<dbReference type="PANTHER" id="PTHR46634:SF3">
    <property type="entry name" value="M REDUCTASE II SUBUNIT GAMMA, PUTATIVE (DUF3741)-RELATED"/>
    <property type="match status" value="1"/>
</dbReference>
<proteinExistence type="predicted"/>
<accession>A0A835PDL7</accession>
<feature type="domain" description="DUF4378" evidence="3">
    <location>
        <begin position="667"/>
        <end position="829"/>
    </location>
</feature>
<evidence type="ECO:0000259" key="2">
    <source>
        <dbReference type="Pfam" id="PF12552"/>
    </source>
</evidence>
<evidence type="ECO:0000313" key="5">
    <source>
        <dbReference type="Proteomes" id="UP000639772"/>
    </source>
</evidence>
<feature type="region of interest" description="Disordered" evidence="1">
    <location>
        <begin position="256"/>
        <end position="280"/>
    </location>
</feature>
<feature type="compositionally biased region" description="Polar residues" evidence="1">
    <location>
        <begin position="581"/>
        <end position="593"/>
    </location>
</feature>
<feature type="region of interest" description="Disordered" evidence="1">
    <location>
        <begin position="581"/>
        <end position="601"/>
    </location>
</feature>
<name>A0A835PDL7_VANPL</name>
<protein>
    <submittedName>
        <fullName evidence="4">Uncharacterized protein</fullName>
    </submittedName>
</protein>
<gene>
    <name evidence="4" type="ORF">HPP92_027218</name>
</gene>
<dbReference type="Pfam" id="PF14309">
    <property type="entry name" value="DUF4378"/>
    <property type="match status" value="1"/>
</dbReference>
<comment type="caution">
    <text evidence="4">The sequence shown here is derived from an EMBL/GenBank/DDBJ whole genome shotgun (WGS) entry which is preliminary data.</text>
</comment>
<dbReference type="PANTHER" id="PTHR46634">
    <property type="entry name" value="M REDUCTASE II SUBUNIT GAMMA, PUTATIVE (DUF3741)-RELATED"/>
    <property type="match status" value="1"/>
</dbReference>
<dbReference type="Proteomes" id="UP000639772">
    <property type="component" value="Unassembled WGS sequence"/>
</dbReference>
<dbReference type="AlphaFoldDB" id="A0A835PDL7"/>